<reference evidence="1 2" key="1">
    <citation type="submission" date="2019-07" db="EMBL/GenBank/DDBJ databases">
        <title>Genomic Encyclopedia of Type Strains, Phase I: the one thousand microbial genomes (KMG-I) project.</title>
        <authorList>
            <person name="Kyrpides N."/>
        </authorList>
    </citation>
    <scope>NUCLEOTIDE SEQUENCE [LARGE SCALE GENOMIC DNA]</scope>
    <source>
        <strain evidence="1 2">DSM 6562</strain>
    </source>
</reference>
<sequence>MRVIKTMADISLLRKAGALNPELIDEVEKQLKEVFQNLGGDDLGNFSLKDVGPIVVLEAGDNVRDLAEIGLNPKDGGLLGAPPEWADTLEIGGEKTHVMVVVINNEYALSVFCPANVLDEKAAAALDLESY</sequence>
<evidence type="ECO:0000313" key="2">
    <source>
        <dbReference type="Proteomes" id="UP000323166"/>
    </source>
</evidence>
<evidence type="ECO:0000313" key="1">
    <source>
        <dbReference type="EMBL" id="TYO95505.1"/>
    </source>
</evidence>
<dbReference type="RefSeq" id="WP_166511493.1">
    <property type="nucleotide sequence ID" value="NZ_VNHM01000007.1"/>
</dbReference>
<protein>
    <submittedName>
        <fullName evidence="1">Uncharacterized protein</fullName>
    </submittedName>
</protein>
<accession>A0A5S4ZRS4</accession>
<gene>
    <name evidence="1" type="ORF">LX24_01466</name>
</gene>
<comment type="caution">
    <text evidence="1">The sequence shown here is derived from an EMBL/GenBank/DDBJ whole genome shotgun (WGS) entry which is preliminary data.</text>
</comment>
<dbReference type="AlphaFoldDB" id="A0A5S4ZRS4"/>
<dbReference type="Proteomes" id="UP000323166">
    <property type="component" value="Unassembled WGS sequence"/>
</dbReference>
<organism evidence="1 2">
    <name type="scientific">Desulfallas thermosapovorans DSM 6562</name>
    <dbReference type="NCBI Taxonomy" id="1121431"/>
    <lineage>
        <taxon>Bacteria</taxon>
        <taxon>Bacillati</taxon>
        <taxon>Bacillota</taxon>
        <taxon>Clostridia</taxon>
        <taxon>Eubacteriales</taxon>
        <taxon>Desulfallaceae</taxon>
        <taxon>Desulfallas</taxon>
    </lineage>
</organism>
<dbReference type="EMBL" id="VNHM01000007">
    <property type="protein sequence ID" value="TYO95505.1"/>
    <property type="molecule type" value="Genomic_DNA"/>
</dbReference>
<keyword evidence="2" id="KW-1185">Reference proteome</keyword>
<name>A0A5S4ZRS4_9FIRM</name>
<proteinExistence type="predicted"/>